<feature type="region of interest" description="Disordered" evidence="1">
    <location>
        <begin position="1840"/>
        <end position="1899"/>
    </location>
</feature>
<feature type="compositionally biased region" description="Polar residues" evidence="1">
    <location>
        <begin position="1118"/>
        <end position="1131"/>
    </location>
</feature>
<accession>A0A4D9EUX2</accession>
<reference evidence="3 4" key="1">
    <citation type="submission" date="2019-04" db="EMBL/GenBank/DDBJ databases">
        <title>Draft genome of the big-headed turtle Platysternon megacephalum.</title>
        <authorList>
            <person name="Gong S."/>
        </authorList>
    </citation>
    <scope>NUCLEOTIDE SEQUENCE [LARGE SCALE GENOMIC DNA]</scope>
    <source>
        <strain evidence="3">DO16091913</strain>
        <tissue evidence="3">Muscle</tissue>
    </source>
</reference>
<evidence type="ECO:0000313" key="3">
    <source>
        <dbReference type="EMBL" id="TFK09940.1"/>
    </source>
</evidence>
<feature type="compositionally biased region" description="Basic and acidic residues" evidence="1">
    <location>
        <begin position="2013"/>
        <end position="2022"/>
    </location>
</feature>
<dbReference type="EMBL" id="QXTE01000047">
    <property type="protein sequence ID" value="TFK09940.1"/>
    <property type="molecule type" value="Genomic_DNA"/>
</dbReference>
<protein>
    <submittedName>
        <fullName evidence="3">Ras GTPase-activating protein 3</fullName>
    </submittedName>
</protein>
<feature type="compositionally biased region" description="Basic and acidic residues" evidence="1">
    <location>
        <begin position="1435"/>
        <end position="1444"/>
    </location>
</feature>
<comment type="caution">
    <text evidence="3">The sequence shown here is derived from an EMBL/GenBank/DDBJ whole genome shotgun (WGS) entry which is preliminary data.</text>
</comment>
<keyword evidence="4" id="KW-1185">Reference proteome</keyword>
<dbReference type="STRING" id="55544.A0A4D9EUX2"/>
<feature type="region of interest" description="Disordered" evidence="1">
    <location>
        <begin position="1788"/>
        <end position="1813"/>
    </location>
</feature>
<feature type="region of interest" description="Disordered" evidence="1">
    <location>
        <begin position="1246"/>
        <end position="1288"/>
    </location>
</feature>
<feature type="region of interest" description="Disordered" evidence="1">
    <location>
        <begin position="1113"/>
        <end position="1140"/>
    </location>
</feature>
<feature type="compositionally biased region" description="Basic and acidic residues" evidence="1">
    <location>
        <begin position="925"/>
        <end position="942"/>
    </location>
</feature>
<name>A0A4D9EUX2_9SAUR</name>
<feature type="compositionally biased region" description="Polar residues" evidence="1">
    <location>
        <begin position="1445"/>
        <end position="1457"/>
    </location>
</feature>
<feature type="compositionally biased region" description="Basic and acidic residues" evidence="1">
    <location>
        <begin position="1458"/>
        <end position="1472"/>
    </location>
</feature>
<dbReference type="GO" id="GO:0031267">
    <property type="term" value="F:small GTPase binding"/>
    <property type="evidence" value="ECO:0007669"/>
    <property type="project" value="InterPro"/>
</dbReference>
<dbReference type="PANTHER" id="PTHR21469:SF4">
    <property type="entry name" value="EXOPHILIN-5"/>
    <property type="match status" value="1"/>
</dbReference>
<feature type="compositionally biased region" description="Polar residues" evidence="1">
    <location>
        <begin position="1672"/>
        <end position="1694"/>
    </location>
</feature>
<feature type="compositionally biased region" description="Polar residues" evidence="1">
    <location>
        <begin position="1510"/>
        <end position="1522"/>
    </location>
</feature>
<evidence type="ECO:0000313" key="4">
    <source>
        <dbReference type="Proteomes" id="UP000297703"/>
    </source>
</evidence>
<dbReference type="PROSITE" id="PS50916">
    <property type="entry name" value="RABBD"/>
    <property type="match status" value="1"/>
</dbReference>
<reference evidence="3 4" key="2">
    <citation type="submission" date="2019-04" db="EMBL/GenBank/DDBJ databases">
        <title>The genome sequence of big-headed turtle.</title>
        <authorList>
            <person name="Gong S."/>
        </authorList>
    </citation>
    <scope>NUCLEOTIDE SEQUENCE [LARGE SCALE GENOMIC DNA]</scope>
    <source>
        <strain evidence="3">DO16091913</strain>
        <tissue evidence="3">Muscle</tissue>
    </source>
</reference>
<feature type="compositionally biased region" description="Polar residues" evidence="1">
    <location>
        <begin position="1855"/>
        <end position="1867"/>
    </location>
</feature>
<sequence>MAGAPRGLDLTFLSEQEARQIVQVLERDAELKRAEKERISKLQKKKQDVTGLQGVTGEWFEEIQRKKFQNEIDVNRMLKRPLAHWLRKTSRNDPKEFKMSSPQNPQAQKNVSPSILGFRTPFASLFSFKKSRKHSLKHQTRQQPRYDSLALGAHTSSKVEEMAQAETCNSSLPAELPGNLFDATQAEMIEDSAPIWNEQLEKEFFSVLGDLDDQLAQEQAQDSVNRKHLVDSGPRAQYLFPSTSRQTAIRGQRRNNCSETPSTFFSDATRTIRAKEDHKIFYRPRKFYDTYMNRCHSASKEEYMHKDSLDSSYPVLSRRLSSVSFGESSEGSLHLPSIRQNSGFGHKSYMGKGTVGRSYSVCSLQRYPSSASSEPFSTTSLQNLLPTENNSGFVRRNNRQTPKRIPLSSIVWNKPYTSGHASNQDNLFRTQSLMECNATKQDTCPCPLHENREYEFYRSKHHYRRAVSSTNWFSSVSCTDKAATSLSFDNWENYPLCWLENNLSRSQYRDTACHGRFQIHQKSSPFGRKEEHPSWSDIYQYYNDEVFLSPDAHYEMITSNLNDQQSTHTKNAKLASQCHQSDFQTCVSENRSRVEISSGASSKLLSNNSKDPQSCLTYKSAVTSTSIKADVSNESVLLGSRFKMKLVAENSSSATKVSQSQPQPLVTQMNIKKDFKKAASDKVRDLELSGKADQESIKDIILQPVSQKVDTKNTADPQISPSNNAAALQNSTSLLNSPLSLSSRRQTQLTATREITKNNISKSCKRNLQRKENDLPAHSELNQAPSLLSADESRRGSFLSNLKQWEHHLLNSAKRKGIKLGSRRAETTDHITPKGESFRVDVLQSSASVHSAPITETLANHQSILPSPPELLSRSSQGSLQAFSHKSYLKSLETPTNSSVNCRVTEAPAEGGKVVELAGVVAKDTPQEKPKDQNILASKDHNSQLTTGGSQKRNCENIYACSFDRGPEIAERSLNYFCLERENGKTRQNASSIERLYRQGSLLRHTNSSSISGSPGKSNPESPDPLVIYYTLPRKSASIAGSVMSDMSISFPKSNTATWDHVEKQNSDRTAAFSFNQGDKISSLGSAHSSIRPIPLDGITDIKENVLQIKDHPLPLNRSPNHSLSGSTVVSESDGLTEREKLVNKKESPVFSDCLEKEMGDSLQKYKTISTFTVSGDEDHVEYHELVSIYYTLPRSHSRTLCNLFLDDPEITALPLYTEKFKSPKMPNKNSEVRISLANVVFPSTLEKERQPHSPDQTPAASMTPQNAKTGTVDTDQESSHFSPSTEKVCTSQSTSIVHNKKDISPGLALKESTLVLPDMVTSDTSIHDPESTAEADTSVKAISTASHNQNIDICFSSGKESKAKENILHTDTPLTSTLSTPQKHKDPPENVFNFTSAINNTNSVQNRDSKNCQQFIKVRGSNNRNILPPQLDKSSSHEGKSQRESAVNNTPITSAESKSRHDAGAKERSDFQHQSISLYNNKFTGFLFGAKSSRNSTDEELISDRKMLPNSQNKPFQQGTVSAPKPTLQPAKIGIPDTHDLVSRKTKQEQISLNIQMDKDCTSLQKAVMYSEDRQNVESKNKLSSVTQDLQLLQSAVSENKLMSDGTREKVSDIEKRKNRPSVKNEVASIYKTSRKFSSKNVNPKPHVSNIFSQNDGGTTSVEINMTHSTLRSPASTQPFLQTGNEDQNQNLTPGVCDSPVHKISEKNKRSQTNDDSPLLVKNKNQGPFANSCNQRREVNNPKQNENEVESMLSPTTLFPKEIAARSKNSQTLGQGLENRNQSIFSRATEADSSGNQKRTSTGSSHDPLLLPFLTDKNSNTFITNLQASVCSQKQALSPDECDHDQNLHRSKSLKNANLHSNQSRMSRAKNQRERHFSESTYTQDSHDTPGSGSNCLPKESRYSRKFKSYSELCSCDENENWASYDERATTYGTRRVMYPSIEFGIFGKEQQLAFLENIKRSLTEGRLWRPCLLKNPGFLRNEGSDSLKRAELLNSSSARSKMSVDASSPRDPIDIYREEPMVYSDSDTDTTTDDEYYLCETDKESEL</sequence>
<feature type="region of interest" description="Disordered" evidence="1">
    <location>
        <begin position="1672"/>
        <end position="1753"/>
    </location>
</feature>
<feature type="compositionally biased region" description="Polar residues" evidence="1">
    <location>
        <begin position="1724"/>
        <end position="1735"/>
    </location>
</feature>
<dbReference type="GO" id="GO:0006886">
    <property type="term" value="P:intracellular protein transport"/>
    <property type="evidence" value="ECO:0007669"/>
    <property type="project" value="InterPro"/>
</dbReference>
<feature type="compositionally biased region" description="Polar residues" evidence="1">
    <location>
        <begin position="100"/>
        <end position="112"/>
    </location>
</feature>
<feature type="region of interest" description="Disordered" evidence="1">
    <location>
        <begin position="85"/>
        <end position="112"/>
    </location>
</feature>
<feature type="domain" description="RabBD" evidence="2">
    <location>
        <begin position="7"/>
        <end position="63"/>
    </location>
</feature>
<feature type="compositionally biased region" description="Polar residues" evidence="1">
    <location>
        <begin position="1788"/>
        <end position="1806"/>
    </location>
</feature>
<feature type="region of interest" description="Disordered" evidence="1">
    <location>
        <begin position="1420"/>
        <end position="1472"/>
    </location>
</feature>
<proteinExistence type="predicted"/>
<feature type="region of interest" description="Disordered" evidence="1">
    <location>
        <begin position="923"/>
        <end position="951"/>
    </location>
</feature>
<feature type="compositionally biased region" description="Polar residues" evidence="1">
    <location>
        <begin position="1254"/>
        <end position="1288"/>
    </location>
</feature>
<evidence type="ECO:0000259" key="2">
    <source>
        <dbReference type="PROSITE" id="PS50916"/>
    </source>
</evidence>
<dbReference type="PANTHER" id="PTHR21469">
    <property type="entry name" value="EXOPHILIN-5"/>
    <property type="match status" value="1"/>
</dbReference>
<evidence type="ECO:0000256" key="1">
    <source>
        <dbReference type="SAM" id="MobiDB-lite"/>
    </source>
</evidence>
<dbReference type="OrthoDB" id="9908998at2759"/>
<feature type="region of interest" description="Disordered" evidence="1">
    <location>
        <begin position="1510"/>
        <end position="1530"/>
    </location>
</feature>
<feature type="compositionally biased region" description="Polar residues" evidence="1">
    <location>
        <begin position="1880"/>
        <end position="1896"/>
    </location>
</feature>
<organism evidence="3 4">
    <name type="scientific">Platysternon megacephalum</name>
    <name type="common">big-headed turtle</name>
    <dbReference type="NCBI Taxonomy" id="55544"/>
    <lineage>
        <taxon>Eukaryota</taxon>
        <taxon>Metazoa</taxon>
        <taxon>Chordata</taxon>
        <taxon>Craniata</taxon>
        <taxon>Vertebrata</taxon>
        <taxon>Euteleostomi</taxon>
        <taxon>Archelosauria</taxon>
        <taxon>Testudinata</taxon>
        <taxon>Testudines</taxon>
        <taxon>Cryptodira</taxon>
        <taxon>Durocryptodira</taxon>
        <taxon>Testudinoidea</taxon>
        <taxon>Platysternidae</taxon>
        <taxon>Platysternon</taxon>
    </lineage>
</organism>
<feature type="region of interest" description="Disordered" evidence="1">
    <location>
        <begin position="1638"/>
        <end position="1657"/>
    </location>
</feature>
<feature type="compositionally biased region" description="Basic and acidic residues" evidence="1">
    <location>
        <begin position="1701"/>
        <end position="1714"/>
    </location>
</feature>
<dbReference type="InterPro" id="IPR010911">
    <property type="entry name" value="Rab_BD"/>
</dbReference>
<dbReference type="Proteomes" id="UP000297703">
    <property type="component" value="Unassembled WGS sequence"/>
</dbReference>
<dbReference type="InterPro" id="IPR039916">
    <property type="entry name" value="EXPH5"/>
</dbReference>
<gene>
    <name evidence="3" type="ORF">DR999_PMT06981</name>
</gene>
<dbReference type="Gene3D" id="6.10.250.3000">
    <property type="match status" value="1"/>
</dbReference>
<feature type="region of interest" description="Disordered" evidence="1">
    <location>
        <begin position="2000"/>
        <end position="2036"/>
    </location>
</feature>